<dbReference type="NCBIfam" id="TIGR01484">
    <property type="entry name" value="HAD-SF-IIB"/>
    <property type="match status" value="1"/>
</dbReference>
<dbReference type="NCBIfam" id="TIGR00099">
    <property type="entry name" value="Cof-subfamily"/>
    <property type="match status" value="1"/>
</dbReference>
<organism evidence="1 2">
    <name type="scientific">Eubacterium plexicaudatum ASF492</name>
    <dbReference type="NCBI Taxonomy" id="1235802"/>
    <lineage>
        <taxon>Bacteria</taxon>
        <taxon>Bacillati</taxon>
        <taxon>Bacillota</taxon>
        <taxon>Clostridia</taxon>
        <taxon>Eubacteriales</taxon>
        <taxon>Eubacteriaceae</taxon>
        <taxon>Eubacterium</taxon>
    </lineage>
</organism>
<accession>N2AA86</accession>
<evidence type="ECO:0000313" key="2">
    <source>
        <dbReference type="Proteomes" id="UP000012589"/>
    </source>
</evidence>
<reference evidence="1 2" key="1">
    <citation type="journal article" date="2014" name="Genome Announc.">
        <title>Draft genome sequences of the altered schaedler flora, a defined bacterial community from gnotobiotic mice.</title>
        <authorList>
            <person name="Wannemuehler M.J."/>
            <person name="Overstreet A.M."/>
            <person name="Ward D.V."/>
            <person name="Phillips G.J."/>
        </authorList>
    </citation>
    <scope>NUCLEOTIDE SEQUENCE [LARGE SCALE GENOMIC DNA]</scope>
    <source>
        <strain evidence="1 2">ASF492</strain>
    </source>
</reference>
<dbReference type="InterPro" id="IPR023214">
    <property type="entry name" value="HAD_sf"/>
</dbReference>
<evidence type="ECO:0000313" key="1">
    <source>
        <dbReference type="EMBL" id="EMZ22990.1"/>
    </source>
</evidence>
<dbReference type="OrthoDB" id="9810101at2"/>
<proteinExistence type="predicted"/>
<dbReference type="Gene3D" id="3.40.50.1000">
    <property type="entry name" value="HAD superfamily/HAD-like"/>
    <property type="match status" value="1"/>
</dbReference>
<name>N2AA86_9FIRM</name>
<dbReference type="HOGENOM" id="CLU_044146_1_3_9"/>
<dbReference type="AlphaFoldDB" id="N2AA86"/>
<keyword evidence="2" id="KW-1185">Reference proteome</keyword>
<dbReference type="InterPro" id="IPR006379">
    <property type="entry name" value="HAD-SF_hydro_IIB"/>
</dbReference>
<keyword evidence="1" id="KW-0378">Hydrolase</keyword>
<dbReference type="EMBL" id="AQFT01000114">
    <property type="protein sequence ID" value="EMZ22990.1"/>
    <property type="molecule type" value="Genomic_DNA"/>
</dbReference>
<dbReference type="PANTHER" id="PTHR10000">
    <property type="entry name" value="PHOSPHOSERINE PHOSPHATASE"/>
    <property type="match status" value="1"/>
</dbReference>
<dbReference type="InterPro" id="IPR036412">
    <property type="entry name" value="HAD-like_sf"/>
</dbReference>
<dbReference type="SFLD" id="SFLDG01140">
    <property type="entry name" value="C2.B:_Phosphomannomutase_and_P"/>
    <property type="match status" value="1"/>
</dbReference>
<dbReference type="Pfam" id="PF08282">
    <property type="entry name" value="Hydrolase_3"/>
    <property type="match status" value="1"/>
</dbReference>
<dbReference type="STRING" id="1235802.C823_03760"/>
<dbReference type="SUPFAM" id="SSF56784">
    <property type="entry name" value="HAD-like"/>
    <property type="match status" value="1"/>
</dbReference>
<dbReference type="PROSITE" id="PS01229">
    <property type="entry name" value="COF_2"/>
    <property type="match status" value="1"/>
</dbReference>
<dbReference type="SFLD" id="SFLDS00003">
    <property type="entry name" value="Haloacid_Dehalogenase"/>
    <property type="match status" value="1"/>
</dbReference>
<dbReference type="GO" id="GO:0005829">
    <property type="term" value="C:cytosol"/>
    <property type="evidence" value="ECO:0007669"/>
    <property type="project" value="TreeGrafter"/>
</dbReference>
<dbReference type="Gene3D" id="3.30.1240.10">
    <property type="match status" value="1"/>
</dbReference>
<dbReference type="GO" id="GO:0000287">
    <property type="term" value="F:magnesium ion binding"/>
    <property type="evidence" value="ECO:0007669"/>
    <property type="project" value="TreeGrafter"/>
</dbReference>
<comment type="caution">
    <text evidence="1">The sequence shown here is derived from an EMBL/GenBank/DDBJ whole genome shotgun (WGS) entry which is preliminary data.</text>
</comment>
<dbReference type="PATRIC" id="fig|1235802.3.peg.3966"/>
<dbReference type="eggNOG" id="COG0561">
    <property type="taxonomic scope" value="Bacteria"/>
</dbReference>
<gene>
    <name evidence="1" type="ORF">C823_03760</name>
</gene>
<dbReference type="InterPro" id="IPR000150">
    <property type="entry name" value="Cof"/>
</dbReference>
<dbReference type="Proteomes" id="UP000012589">
    <property type="component" value="Unassembled WGS sequence"/>
</dbReference>
<dbReference type="GO" id="GO:0016791">
    <property type="term" value="F:phosphatase activity"/>
    <property type="evidence" value="ECO:0007669"/>
    <property type="project" value="UniProtKB-ARBA"/>
</dbReference>
<sequence length="287" mass="33224">MSRKIIFLDIDGTLTEPGCNEVPESAVWAVRQARRQGHYVYLCTGRNYGMLSPLLKYQFDGIISSAGAYIKCRESVIYDCPMTLEQRKHVLHVLQKYGIFHMAECRECVYEDDGMKTFMHRNAEQEDESELLHWRRQLEKNLHIYSMETYQGQPIYKVAVMSTQMKVLIRAYEDLKEDFDFHIRQRDRRGLIYGEVIGKSFDKGKAVERVCRHLNVPLCDTIAIGDSLNDLEMIRTAGFSICMRNGSEKLKDIVDDICPSVNEDGIKYAFLKHLLILDGEKTEVSFV</sequence>
<dbReference type="PANTHER" id="PTHR10000:SF8">
    <property type="entry name" value="HAD SUPERFAMILY HYDROLASE-LIKE, TYPE 3"/>
    <property type="match status" value="1"/>
</dbReference>
<protein>
    <submittedName>
        <fullName evidence="1">Cof-like hydrolase</fullName>
    </submittedName>
</protein>